<comment type="caution">
    <text evidence="1">The sequence shown here is derived from an EMBL/GenBank/DDBJ whole genome shotgun (WGS) entry which is preliminary data.</text>
</comment>
<dbReference type="AlphaFoldDB" id="A0A4Q9DF55"/>
<reference evidence="1 2" key="1">
    <citation type="submission" date="2019-02" db="EMBL/GenBank/DDBJ databases">
        <title>Paenibacillus sp. nov., isolated from surface-sterilized tissue of Thalictrum simplex L.</title>
        <authorList>
            <person name="Tuo L."/>
        </authorList>
    </citation>
    <scope>NUCLEOTIDE SEQUENCE [LARGE SCALE GENOMIC DNA]</scope>
    <source>
        <strain evidence="1 2">N2SHLJ1</strain>
    </source>
</reference>
<evidence type="ECO:0000313" key="2">
    <source>
        <dbReference type="Proteomes" id="UP000293142"/>
    </source>
</evidence>
<dbReference type="Proteomes" id="UP000293142">
    <property type="component" value="Unassembled WGS sequence"/>
</dbReference>
<dbReference type="OrthoDB" id="2618986at2"/>
<organism evidence="1 2">
    <name type="scientific">Paenibacillus thalictri</name>
    <dbReference type="NCBI Taxonomy" id="2527873"/>
    <lineage>
        <taxon>Bacteria</taxon>
        <taxon>Bacillati</taxon>
        <taxon>Bacillota</taxon>
        <taxon>Bacilli</taxon>
        <taxon>Bacillales</taxon>
        <taxon>Paenibacillaceae</taxon>
        <taxon>Paenibacillus</taxon>
    </lineage>
</organism>
<accession>A0A4Q9DF55</accession>
<keyword evidence="2" id="KW-1185">Reference proteome</keyword>
<sequence>MSNIILPSKALDMGAELRELAAEWNFTVTETAEGYLLQPEYMLCLHGIYVDEENQGWRFSREMEATTWEDFLLMHVTHRLAAKHALLLEYDLPNGIRLTEPTPEHFESFDSYAEQVVSKEEGWLKEMKKNWIYTHRTRNVR</sequence>
<dbReference type="RefSeq" id="WP_131018923.1">
    <property type="nucleotide sequence ID" value="NZ_SIRE01000048.1"/>
</dbReference>
<name>A0A4Q9DF55_9BACL</name>
<gene>
    <name evidence="1" type="ORF">EYB31_38490</name>
</gene>
<dbReference type="EMBL" id="SIRE01000048">
    <property type="protein sequence ID" value="TBL68281.1"/>
    <property type="molecule type" value="Genomic_DNA"/>
</dbReference>
<proteinExistence type="predicted"/>
<evidence type="ECO:0000313" key="1">
    <source>
        <dbReference type="EMBL" id="TBL68281.1"/>
    </source>
</evidence>
<protein>
    <submittedName>
        <fullName evidence="1">Uncharacterized protein</fullName>
    </submittedName>
</protein>